<gene>
    <name evidence="2" type="ORF">ATEG_04237</name>
</gene>
<dbReference type="Proteomes" id="UP000007963">
    <property type="component" value="Unassembled WGS sequence"/>
</dbReference>
<feature type="compositionally biased region" description="Polar residues" evidence="1">
    <location>
        <begin position="66"/>
        <end position="85"/>
    </location>
</feature>
<protein>
    <recommendedName>
        <fullName evidence="4">Transcription factor domain-containing protein</fullName>
    </recommendedName>
</protein>
<evidence type="ECO:0000256" key="1">
    <source>
        <dbReference type="SAM" id="MobiDB-lite"/>
    </source>
</evidence>
<dbReference type="CDD" id="cd12148">
    <property type="entry name" value="fungal_TF_MHR"/>
    <property type="match status" value="1"/>
</dbReference>
<dbReference type="GeneID" id="4318515"/>
<dbReference type="HOGENOM" id="CLU_1250423_0_0_1"/>
<evidence type="ECO:0000313" key="3">
    <source>
        <dbReference type="Proteomes" id="UP000007963"/>
    </source>
</evidence>
<evidence type="ECO:0008006" key="4">
    <source>
        <dbReference type="Google" id="ProtNLM"/>
    </source>
</evidence>
<organism evidence="2 3">
    <name type="scientific">Aspergillus terreus (strain NIH 2624 / FGSC A1156)</name>
    <dbReference type="NCBI Taxonomy" id="341663"/>
    <lineage>
        <taxon>Eukaryota</taxon>
        <taxon>Fungi</taxon>
        <taxon>Dikarya</taxon>
        <taxon>Ascomycota</taxon>
        <taxon>Pezizomycotina</taxon>
        <taxon>Eurotiomycetes</taxon>
        <taxon>Eurotiomycetidae</taxon>
        <taxon>Eurotiales</taxon>
        <taxon>Aspergillaceae</taxon>
        <taxon>Aspergillus</taxon>
        <taxon>Aspergillus subgen. Circumdati</taxon>
    </lineage>
</organism>
<proteinExistence type="predicted"/>
<evidence type="ECO:0000313" key="2">
    <source>
        <dbReference type="EMBL" id="EAU36039.1"/>
    </source>
</evidence>
<sequence>MEEAMSNQTSSQRMEAAESLLHRHAESIETLNQQIHLLSDSIFSANPMHKTPSAHLSLCPSPGLGSISSGERNGTQVKSTSQHSNDAFPPITIPIGHQTSTSDLLRSPLVGRLAGWYPDGFFLKIEEQRHRSSFAITIPLSMNEPLQSDFHVDRSTADGYLESFFDSVHPFHPFLDKDELLSQYEDTMARGFRSDAQSTLIISLLALGATASDPIDLGTTS</sequence>
<dbReference type="PANTHER" id="PTHR47785">
    <property type="entry name" value="ZN(II)2CYS6 TRANSCRIPTION FACTOR (EUROFUNG)-RELATED-RELATED"/>
    <property type="match status" value="1"/>
</dbReference>
<dbReference type="AlphaFoldDB" id="Q0CPZ7"/>
<dbReference type="RefSeq" id="XP_001213415.1">
    <property type="nucleotide sequence ID" value="XM_001213415.1"/>
</dbReference>
<accession>Q0CPZ7</accession>
<dbReference type="InterPro" id="IPR053181">
    <property type="entry name" value="EcdB-like_regulator"/>
</dbReference>
<reference evidence="3" key="1">
    <citation type="submission" date="2005-09" db="EMBL/GenBank/DDBJ databases">
        <title>Annotation of the Aspergillus terreus NIH2624 genome.</title>
        <authorList>
            <person name="Birren B.W."/>
            <person name="Lander E.S."/>
            <person name="Galagan J.E."/>
            <person name="Nusbaum C."/>
            <person name="Devon K."/>
            <person name="Henn M."/>
            <person name="Ma L.-J."/>
            <person name="Jaffe D.B."/>
            <person name="Butler J."/>
            <person name="Alvarez P."/>
            <person name="Gnerre S."/>
            <person name="Grabherr M."/>
            <person name="Kleber M."/>
            <person name="Mauceli E.W."/>
            <person name="Brockman W."/>
            <person name="Rounsley S."/>
            <person name="Young S.K."/>
            <person name="LaButti K."/>
            <person name="Pushparaj V."/>
            <person name="DeCaprio D."/>
            <person name="Crawford M."/>
            <person name="Koehrsen M."/>
            <person name="Engels R."/>
            <person name="Montgomery P."/>
            <person name="Pearson M."/>
            <person name="Howarth C."/>
            <person name="Larson L."/>
            <person name="Luoma S."/>
            <person name="White J."/>
            <person name="Alvarado L."/>
            <person name="Kodira C.D."/>
            <person name="Zeng Q."/>
            <person name="Oleary S."/>
            <person name="Yandava C."/>
            <person name="Denning D.W."/>
            <person name="Nierman W.C."/>
            <person name="Milne T."/>
            <person name="Madden K."/>
        </authorList>
    </citation>
    <scope>NUCLEOTIDE SEQUENCE [LARGE SCALE GENOMIC DNA]</scope>
    <source>
        <strain evidence="3">NIH 2624 / FGSC A1156</strain>
    </source>
</reference>
<dbReference type="VEuPathDB" id="FungiDB:ATEG_04237"/>
<feature type="region of interest" description="Disordered" evidence="1">
    <location>
        <begin position="51"/>
        <end position="89"/>
    </location>
</feature>
<dbReference type="EMBL" id="CH476598">
    <property type="protein sequence ID" value="EAU36039.1"/>
    <property type="molecule type" value="Genomic_DNA"/>
</dbReference>
<dbReference type="OrthoDB" id="4685598at2759"/>
<name>Q0CPZ7_ASPTN</name>